<keyword evidence="2" id="KW-1185">Reference proteome</keyword>
<sequence>MDFIKISKDLNMNINNVKRIYNEELKELKTVVYVLHNDVEILTVTNDILELINKMNSHGFNISRFANSQEVREEAENNGLTLEFKRLEL</sequence>
<name>A0A0D3MVM1_9CAUD</name>
<dbReference type="Proteomes" id="UP000032689">
    <property type="component" value="Segment"/>
</dbReference>
<proteinExistence type="predicted"/>
<accession>A0A0D3MVM1</accession>
<reference evidence="1 2" key="1">
    <citation type="journal article" date="2015" name="Appl. Environ. Microbiol.">
        <title>Two Phages, phiIPLA-RODI and phiIPLA-C1C, Lyse Mono- and Dual-Species Staphylococcal Biofilms.</title>
        <authorList>
            <person name="Gutierrez D."/>
            <person name="Vandenheuvel D."/>
            <person name="Martinez B."/>
            <person name="Rodriguez A."/>
            <person name="Lavigne R."/>
            <person name="Garcia P."/>
        </authorList>
    </citation>
    <scope>NUCLEOTIDE SEQUENCE [LARGE SCALE GENOMIC DNA]</scope>
</reference>
<dbReference type="GeneID" id="26641031"/>
<organism evidence="1 2">
    <name type="scientific">Staphylococcus phage vB_SepM_ phiIPLA-C1C</name>
    <dbReference type="NCBI Taxonomy" id="1572704"/>
    <lineage>
        <taxon>Viruses</taxon>
        <taxon>Duplodnaviria</taxon>
        <taxon>Heunggongvirae</taxon>
        <taxon>Uroviricota</taxon>
        <taxon>Caudoviricetes</taxon>
        <taxon>Herelleviridae</taxon>
        <taxon>Twortvirinae</taxon>
        <taxon>Sepunavirus</taxon>
        <taxon>Sepunavirus IPLAC1C</taxon>
    </lineage>
</organism>
<dbReference type="RefSeq" id="YP_009214614.1">
    <property type="nucleotide sequence ID" value="NC_028962.1"/>
</dbReference>
<evidence type="ECO:0000313" key="1">
    <source>
        <dbReference type="EMBL" id="AJA42334.1"/>
    </source>
</evidence>
<dbReference type="EMBL" id="KP027447">
    <property type="protein sequence ID" value="AJA42334.1"/>
    <property type="molecule type" value="Genomic_DNA"/>
</dbReference>
<dbReference type="KEGG" id="vg:26641031"/>
<evidence type="ECO:0000313" key="2">
    <source>
        <dbReference type="Proteomes" id="UP000032689"/>
    </source>
</evidence>
<protein>
    <submittedName>
        <fullName evidence="1">Uncharacterized protein</fullName>
    </submittedName>
</protein>